<gene>
    <name evidence="1" type="ORF">RAG0_05632</name>
</gene>
<dbReference type="EMBL" id="FJUX01000026">
    <property type="protein sequence ID" value="CZS96238.1"/>
    <property type="molecule type" value="Genomic_DNA"/>
</dbReference>
<dbReference type="AlphaFoldDB" id="A0A1E1KDW7"/>
<evidence type="ECO:0000313" key="2">
    <source>
        <dbReference type="Proteomes" id="UP000178912"/>
    </source>
</evidence>
<organism evidence="1 2">
    <name type="scientific">Rhynchosporium agropyri</name>
    <dbReference type="NCBI Taxonomy" id="914238"/>
    <lineage>
        <taxon>Eukaryota</taxon>
        <taxon>Fungi</taxon>
        <taxon>Dikarya</taxon>
        <taxon>Ascomycota</taxon>
        <taxon>Pezizomycotina</taxon>
        <taxon>Leotiomycetes</taxon>
        <taxon>Helotiales</taxon>
        <taxon>Ploettnerulaceae</taxon>
        <taxon>Rhynchosporium</taxon>
    </lineage>
</organism>
<accession>A0A1E1KDW7</accession>
<reference evidence="2" key="1">
    <citation type="submission" date="2016-03" db="EMBL/GenBank/DDBJ databases">
        <authorList>
            <person name="Guldener U."/>
        </authorList>
    </citation>
    <scope>NUCLEOTIDE SEQUENCE [LARGE SCALE GENOMIC DNA]</scope>
    <source>
        <strain evidence="2">04CH-RAC-A.6.1</strain>
    </source>
</reference>
<protein>
    <submittedName>
        <fullName evidence="1">Uncharacterized protein</fullName>
    </submittedName>
</protein>
<dbReference type="Proteomes" id="UP000178912">
    <property type="component" value="Unassembled WGS sequence"/>
</dbReference>
<sequence length="121" mass="13987">MLLVQPLNALSDESEILPDHVDTQSLMMIVLPPLPISRWWDTYRKWRWVSLRAGPQPEGYRHVSDTLQELYIFPGLCLPHPEQKSMECNTIWANIFIVTGIKDSDRIAFDIGSEVVDIFSF</sequence>
<keyword evidence="2" id="KW-1185">Reference proteome</keyword>
<name>A0A1E1KDW7_9HELO</name>
<proteinExistence type="predicted"/>
<evidence type="ECO:0000313" key="1">
    <source>
        <dbReference type="EMBL" id="CZS96238.1"/>
    </source>
</evidence>